<name>A0ABY0TFM4_9PROT</name>
<dbReference type="InterPro" id="IPR013249">
    <property type="entry name" value="RNA_pol_sigma70_r4_t2"/>
</dbReference>
<evidence type="ECO:0000256" key="1">
    <source>
        <dbReference type="ARBA" id="ARBA00010641"/>
    </source>
</evidence>
<dbReference type="EMBL" id="FNKY01000001">
    <property type="protein sequence ID" value="SDQ67250.1"/>
    <property type="molecule type" value="Genomic_DNA"/>
</dbReference>
<dbReference type="Proteomes" id="UP000183471">
    <property type="component" value="Unassembled WGS sequence"/>
</dbReference>
<dbReference type="SUPFAM" id="SSF88659">
    <property type="entry name" value="Sigma3 and sigma4 domains of RNA polymerase sigma factors"/>
    <property type="match status" value="1"/>
</dbReference>
<evidence type="ECO:0000259" key="5">
    <source>
        <dbReference type="Pfam" id="PF04542"/>
    </source>
</evidence>
<organism evidence="7 8">
    <name type="scientific">Nitrosospira multiformis</name>
    <dbReference type="NCBI Taxonomy" id="1231"/>
    <lineage>
        <taxon>Bacteria</taxon>
        <taxon>Pseudomonadati</taxon>
        <taxon>Pseudomonadota</taxon>
        <taxon>Betaproteobacteria</taxon>
        <taxon>Nitrosomonadales</taxon>
        <taxon>Nitrosomonadaceae</taxon>
        <taxon>Nitrosospira</taxon>
    </lineage>
</organism>
<keyword evidence="4" id="KW-0804">Transcription</keyword>
<dbReference type="NCBIfam" id="TIGR02937">
    <property type="entry name" value="sigma70-ECF"/>
    <property type="match status" value="1"/>
</dbReference>
<dbReference type="Pfam" id="PF04542">
    <property type="entry name" value="Sigma70_r2"/>
    <property type="match status" value="1"/>
</dbReference>
<sequence>MSVAKFTLQQEIQALYSNHHGWLYAWLRKKLSCSYRAADLTQDIFVRLLCREEPILIQEPRAFLTTVAKRLLANHWRREQFERIYLEALAQAPQGLAPSPEERAILLETLLEIDRVLEGLPPLVKRTFLHAQLDGMSQAEIATELSISITTVKRYLLRACTQCYFGLALS</sequence>
<protein>
    <submittedName>
        <fullName evidence="7">RNA polymerase, sigma-24 subunit, RpoE</fullName>
    </submittedName>
</protein>
<feature type="domain" description="RNA polymerase sigma-70 region 2" evidence="5">
    <location>
        <begin position="15"/>
        <end position="80"/>
    </location>
</feature>
<feature type="domain" description="RNA polymerase sigma factor 70 region 4 type 2" evidence="6">
    <location>
        <begin position="111"/>
        <end position="163"/>
    </location>
</feature>
<keyword evidence="3" id="KW-0731">Sigma factor</keyword>
<evidence type="ECO:0000256" key="2">
    <source>
        <dbReference type="ARBA" id="ARBA00023015"/>
    </source>
</evidence>
<dbReference type="InterPro" id="IPR014284">
    <property type="entry name" value="RNA_pol_sigma-70_dom"/>
</dbReference>
<accession>A0ABY0TFM4</accession>
<dbReference type="SUPFAM" id="SSF88946">
    <property type="entry name" value="Sigma2 domain of RNA polymerase sigma factors"/>
    <property type="match status" value="1"/>
</dbReference>
<comment type="caution">
    <text evidence="7">The sequence shown here is derived from an EMBL/GenBank/DDBJ whole genome shotgun (WGS) entry which is preliminary data.</text>
</comment>
<comment type="similarity">
    <text evidence="1">Belongs to the sigma-70 factor family. ECF subfamily.</text>
</comment>
<evidence type="ECO:0000313" key="7">
    <source>
        <dbReference type="EMBL" id="SDQ67250.1"/>
    </source>
</evidence>
<keyword evidence="8" id="KW-1185">Reference proteome</keyword>
<dbReference type="InterPro" id="IPR036388">
    <property type="entry name" value="WH-like_DNA-bd_sf"/>
</dbReference>
<evidence type="ECO:0000259" key="6">
    <source>
        <dbReference type="Pfam" id="PF08281"/>
    </source>
</evidence>
<reference evidence="7 8" key="1">
    <citation type="submission" date="2016-10" db="EMBL/GenBank/DDBJ databases">
        <authorList>
            <person name="Varghese N."/>
            <person name="Submissions S."/>
        </authorList>
    </citation>
    <scope>NUCLEOTIDE SEQUENCE [LARGE SCALE GENOMIC DNA]</scope>
    <source>
        <strain evidence="7 8">Nl1</strain>
    </source>
</reference>
<dbReference type="Gene3D" id="1.10.1740.10">
    <property type="match status" value="1"/>
</dbReference>
<dbReference type="NCBIfam" id="NF009180">
    <property type="entry name" value="PRK12528.1"/>
    <property type="match status" value="1"/>
</dbReference>
<dbReference type="InterPro" id="IPR013325">
    <property type="entry name" value="RNA_pol_sigma_r2"/>
</dbReference>
<proteinExistence type="inferred from homology"/>
<evidence type="ECO:0000256" key="4">
    <source>
        <dbReference type="ARBA" id="ARBA00023163"/>
    </source>
</evidence>
<dbReference type="Gene3D" id="1.10.10.10">
    <property type="entry name" value="Winged helix-like DNA-binding domain superfamily/Winged helix DNA-binding domain"/>
    <property type="match status" value="1"/>
</dbReference>
<keyword evidence="2" id="KW-0805">Transcription regulation</keyword>
<dbReference type="Pfam" id="PF08281">
    <property type="entry name" value="Sigma70_r4_2"/>
    <property type="match status" value="1"/>
</dbReference>
<dbReference type="RefSeq" id="WP_074631994.1">
    <property type="nucleotide sequence ID" value="NZ_FNKY01000001.1"/>
</dbReference>
<evidence type="ECO:0000256" key="3">
    <source>
        <dbReference type="ARBA" id="ARBA00023082"/>
    </source>
</evidence>
<evidence type="ECO:0000313" key="8">
    <source>
        <dbReference type="Proteomes" id="UP000183471"/>
    </source>
</evidence>
<dbReference type="InterPro" id="IPR013324">
    <property type="entry name" value="RNA_pol_sigma_r3/r4-like"/>
</dbReference>
<dbReference type="InterPro" id="IPR007627">
    <property type="entry name" value="RNA_pol_sigma70_r2"/>
</dbReference>
<dbReference type="InterPro" id="IPR039425">
    <property type="entry name" value="RNA_pol_sigma-70-like"/>
</dbReference>
<dbReference type="PANTHER" id="PTHR43133:SF63">
    <property type="entry name" value="RNA POLYMERASE SIGMA FACTOR FECI-RELATED"/>
    <property type="match status" value="1"/>
</dbReference>
<dbReference type="PANTHER" id="PTHR43133">
    <property type="entry name" value="RNA POLYMERASE ECF-TYPE SIGMA FACTO"/>
    <property type="match status" value="1"/>
</dbReference>
<gene>
    <name evidence="7" type="ORF">SAMN05216402_1792</name>
</gene>